<evidence type="ECO:0000259" key="2">
    <source>
        <dbReference type="Pfam" id="PF02517"/>
    </source>
</evidence>
<feature type="transmembrane region" description="Helical" evidence="1">
    <location>
        <begin position="80"/>
        <end position="99"/>
    </location>
</feature>
<accession>F4L6S6</accession>
<feature type="transmembrane region" description="Helical" evidence="1">
    <location>
        <begin position="6"/>
        <end position="22"/>
    </location>
</feature>
<dbReference type="InterPro" id="IPR003675">
    <property type="entry name" value="Rce1/LyrA-like_dom"/>
</dbReference>
<reference key="2">
    <citation type="submission" date="2011-04" db="EMBL/GenBank/DDBJ databases">
        <title>Complete sequence of chromosome of Haliscomenobacter hydrossis DSM 1100.</title>
        <authorList>
            <consortium name="US DOE Joint Genome Institute (JGI-PGF)"/>
            <person name="Lucas S."/>
            <person name="Han J."/>
            <person name="Lapidus A."/>
            <person name="Bruce D."/>
            <person name="Goodwin L."/>
            <person name="Pitluck S."/>
            <person name="Peters L."/>
            <person name="Kyrpides N."/>
            <person name="Mavromatis K."/>
            <person name="Ivanova N."/>
            <person name="Ovchinnikova G."/>
            <person name="Pagani I."/>
            <person name="Daligault H."/>
            <person name="Detter J.C."/>
            <person name="Han C."/>
            <person name="Land M."/>
            <person name="Hauser L."/>
            <person name="Markowitz V."/>
            <person name="Cheng J.-F."/>
            <person name="Hugenholtz P."/>
            <person name="Woyke T."/>
            <person name="Wu D."/>
            <person name="Verbarg S."/>
            <person name="Frueling A."/>
            <person name="Brambilla E."/>
            <person name="Klenk H.-P."/>
            <person name="Eisen J.A."/>
        </authorList>
    </citation>
    <scope>NUCLEOTIDE SEQUENCE</scope>
    <source>
        <strain>DSM 1100</strain>
    </source>
</reference>
<sequence length="228" mass="26544">MNTKTLLLLLVVVLIYLTWLVLHQVIFHRSFCRPANRVAEYFYHRLSGFLFLGVISYWIGSHWFDLSPAQMGIGFTLNNVAQWSLLAAVLVIPALMFWVGPQKRNLWDNPKIRAKYWSWALVLFSTLSWIIYLFAYEFFFRGFLLFPCIEKWGLVCAVVINVVFYSLAHLDQGWRMVIGAAVFSVVLSLISFYTGNFYAAFLIHVINACCNEWISLYHHPEMRVKGLI</sequence>
<keyword evidence="1" id="KW-0812">Transmembrane</keyword>
<reference evidence="3 4" key="1">
    <citation type="journal article" date="2011" name="Stand. Genomic Sci.">
        <title>Complete genome sequence of Haliscomenobacter hydrossis type strain (O).</title>
        <authorList>
            <consortium name="US DOE Joint Genome Institute (JGI-PGF)"/>
            <person name="Daligault H."/>
            <person name="Lapidus A."/>
            <person name="Zeytun A."/>
            <person name="Nolan M."/>
            <person name="Lucas S."/>
            <person name="Del Rio T.G."/>
            <person name="Tice H."/>
            <person name="Cheng J.F."/>
            <person name="Tapia R."/>
            <person name="Han C."/>
            <person name="Goodwin L."/>
            <person name="Pitluck S."/>
            <person name="Liolios K."/>
            <person name="Pagani I."/>
            <person name="Ivanova N."/>
            <person name="Huntemann M."/>
            <person name="Mavromatis K."/>
            <person name="Mikhailova N."/>
            <person name="Pati A."/>
            <person name="Chen A."/>
            <person name="Palaniappan K."/>
            <person name="Land M."/>
            <person name="Hauser L."/>
            <person name="Brambilla E.M."/>
            <person name="Rohde M."/>
            <person name="Verbarg S."/>
            <person name="Goker M."/>
            <person name="Bristow J."/>
            <person name="Eisen J.A."/>
            <person name="Markowitz V."/>
            <person name="Hugenholtz P."/>
            <person name="Kyrpides N.C."/>
            <person name="Klenk H.P."/>
            <person name="Woyke T."/>
        </authorList>
    </citation>
    <scope>NUCLEOTIDE SEQUENCE [LARGE SCALE GENOMIC DNA]</scope>
    <source>
        <strain evidence="4">ATCC 27775 / DSM 1100 / LMG 10767 / O</strain>
    </source>
</reference>
<gene>
    <name evidence="3" type="ordered locus">Halhy_3044</name>
</gene>
<feature type="transmembrane region" description="Helical" evidence="1">
    <location>
        <begin position="152"/>
        <end position="170"/>
    </location>
</feature>
<feature type="transmembrane region" description="Helical" evidence="1">
    <location>
        <begin position="177"/>
        <end position="201"/>
    </location>
</feature>
<dbReference type="eggNOG" id="COG1266">
    <property type="taxonomic scope" value="Bacteria"/>
</dbReference>
<keyword evidence="1" id="KW-1133">Transmembrane helix</keyword>
<feature type="domain" description="CAAX prenyl protease 2/Lysostaphin resistance protein A-like" evidence="2">
    <location>
        <begin position="119"/>
        <end position="207"/>
    </location>
</feature>
<dbReference type="KEGG" id="hhy:Halhy_3044"/>
<dbReference type="HOGENOM" id="CLU_1213436_0_0_10"/>
<name>F4L6S6_HALH1</name>
<dbReference type="RefSeq" id="WP_013765450.1">
    <property type="nucleotide sequence ID" value="NC_015510.1"/>
</dbReference>
<evidence type="ECO:0000313" key="3">
    <source>
        <dbReference type="EMBL" id="AEE50907.1"/>
    </source>
</evidence>
<dbReference type="Pfam" id="PF02517">
    <property type="entry name" value="Rce1-like"/>
    <property type="match status" value="1"/>
</dbReference>
<keyword evidence="4" id="KW-1185">Reference proteome</keyword>
<organism evidence="3 4">
    <name type="scientific">Haliscomenobacter hydrossis (strain ATCC 27775 / DSM 1100 / LMG 10767 / O)</name>
    <dbReference type="NCBI Taxonomy" id="760192"/>
    <lineage>
        <taxon>Bacteria</taxon>
        <taxon>Pseudomonadati</taxon>
        <taxon>Bacteroidota</taxon>
        <taxon>Saprospiria</taxon>
        <taxon>Saprospirales</taxon>
        <taxon>Haliscomenobacteraceae</taxon>
        <taxon>Haliscomenobacter</taxon>
    </lineage>
</organism>
<proteinExistence type="predicted"/>
<dbReference type="GO" id="GO:0004175">
    <property type="term" value="F:endopeptidase activity"/>
    <property type="evidence" value="ECO:0007669"/>
    <property type="project" value="UniProtKB-ARBA"/>
</dbReference>
<evidence type="ECO:0000256" key="1">
    <source>
        <dbReference type="SAM" id="Phobius"/>
    </source>
</evidence>
<keyword evidence="1" id="KW-0472">Membrane</keyword>
<dbReference type="GO" id="GO:0080120">
    <property type="term" value="P:CAAX-box protein maturation"/>
    <property type="evidence" value="ECO:0007669"/>
    <property type="project" value="UniProtKB-ARBA"/>
</dbReference>
<feature type="transmembrane region" description="Helical" evidence="1">
    <location>
        <begin position="119"/>
        <end position="140"/>
    </location>
</feature>
<dbReference type="Proteomes" id="UP000008461">
    <property type="component" value="Chromosome"/>
</dbReference>
<feature type="transmembrane region" description="Helical" evidence="1">
    <location>
        <begin position="42"/>
        <end position="60"/>
    </location>
</feature>
<dbReference type="EMBL" id="CP002691">
    <property type="protein sequence ID" value="AEE50907.1"/>
    <property type="molecule type" value="Genomic_DNA"/>
</dbReference>
<dbReference type="AlphaFoldDB" id="F4L6S6"/>
<dbReference type="OrthoDB" id="978156at2"/>
<dbReference type="STRING" id="760192.Halhy_3044"/>
<protein>
    <submittedName>
        <fullName evidence="3">Abortive infection protein</fullName>
    </submittedName>
</protein>
<evidence type="ECO:0000313" key="4">
    <source>
        <dbReference type="Proteomes" id="UP000008461"/>
    </source>
</evidence>